<proteinExistence type="predicted"/>
<gene>
    <name evidence="2" type="ORF">COT62_02940</name>
</gene>
<feature type="non-terminal residue" evidence="2">
    <location>
        <position position="1"/>
    </location>
</feature>
<comment type="caution">
    <text evidence="2">The sequence shown here is derived from an EMBL/GenBank/DDBJ whole genome shotgun (WGS) entry which is preliminary data.</text>
</comment>
<reference evidence="3" key="1">
    <citation type="submission" date="2017-09" db="EMBL/GenBank/DDBJ databases">
        <title>Depth-based differentiation of microbial function through sediment-hosted aquifers and enrichment of novel symbionts in the deep terrestrial subsurface.</title>
        <authorList>
            <person name="Probst A.J."/>
            <person name="Ladd B."/>
            <person name="Jarett J.K."/>
            <person name="Geller-Mcgrath D.E."/>
            <person name="Sieber C.M.K."/>
            <person name="Emerson J.B."/>
            <person name="Anantharaman K."/>
            <person name="Thomas B.C."/>
            <person name="Malmstrom R."/>
            <person name="Stieglmeier M."/>
            <person name="Klingl A."/>
            <person name="Woyke T."/>
            <person name="Ryan C.M."/>
            <person name="Banfield J.F."/>
        </authorList>
    </citation>
    <scope>NUCLEOTIDE SEQUENCE [LARGE SCALE GENOMIC DNA]</scope>
</reference>
<evidence type="ECO:0000313" key="3">
    <source>
        <dbReference type="Proteomes" id="UP000231198"/>
    </source>
</evidence>
<dbReference type="Proteomes" id="UP000231198">
    <property type="component" value="Unassembled WGS sequence"/>
</dbReference>
<dbReference type="AlphaFoldDB" id="A0A2H0WSF3"/>
<keyword evidence="1" id="KW-0472">Membrane</keyword>
<evidence type="ECO:0000313" key="2">
    <source>
        <dbReference type="EMBL" id="PIS15573.1"/>
    </source>
</evidence>
<protein>
    <submittedName>
        <fullName evidence="2">Uncharacterized protein</fullName>
    </submittedName>
</protein>
<feature type="transmembrane region" description="Helical" evidence="1">
    <location>
        <begin position="152"/>
        <end position="174"/>
    </location>
</feature>
<sequence length="184" mass="20277">SIGSHILITVTSSGNRDIKGNISFFDVLSRYTVHLFGRTVRLFDTFDAIPVVLKVANTGSNVFKPQGNLSLRGNFGETAQYDIIPYNVLRESSRLMTATPSASVSCSARNGPSYCRTPTTLVLSGFFLGKYTLSANVNFGEETPNLYSSISFFALPFKFILIMGVTTILTLLIIRKVKEEEEEV</sequence>
<keyword evidence="1" id="KW-0812">Transmembrane</keyword>
<organism evidence="2 3">
    <name type="scientific">Candidatus Roizmanbacteria bacterium CG09_land_8_20_14_0_10_41_9</name>
    <dbReference type="NCBI Taxonomy" id="1974850"/>
    <lineage>
        <taxon>Bacteria</taxon>
        <taxon>Candidatus Roizmaniibacteriota</taxon>
    </lineage>
</organism>
<keyword evidence="1" id="KW-1133">Transmembrane helix</keyword>
<evidence type="ECO:0000256" key="1">
    <source>
        <dbReference type="SAM" id="Phobius"/>
    </source>
</evidence>
<dbReference type="EMBL" id="PEZG01000062">
    <property type="protein sequence ID" value="PIS15573.1"/>
    <property type="molecule type" value="Genomic_DNA"/>
</dbReference>
<accession>A0A2H0WSF3</accession>
<name>A0A2H0WSF3_9BACT</name>